<sequence length="647" mass="73247">MGSSVLKNYYDTIIKRTDFIIAIVGLPLGLFITSLYFISPTIHLLTLGFALFLASLTYLCIKNKKEKTIVTYTSRPMKVFYDIGFFAAFSLSLLILHNSTERPVLYFALITFCAGLLALSIISIECRTELVRQLLKILLISFNQILSIHYFTGGSGVDYWVHMEMNRLLSQIGDISVLYGKESFYPLMHIHTAVNQIVMDVPIRDATGFGIIIPLVASSICVFLLGRSLFDEKVGLLAMLIVNISDFQIRYGVSPGTVSFGLCLFFFFVYLVFKLIIIAKQRERIKWLILVFVFIPVLILSHAHSSFVALLTLCAVVSGVLIYRKVFDIKTVLPIALIPIIFVIELLQHWFVAIYGMKGERSFFEVILQTLEDAIVNKAGFLNRPEAATVETSTGEYVNTLALPPFLEQVADVMGLTLVIFFAIIGCLFWLSSSQRSTVKFSMVLGAAILLGFTFLFPLLGIRNIMPLRWFAFIYFFLSLMTAYAVIKTSYRLSRPVYSKIFLFFIISSLAFFMSFSSVSNIDSPLWLKEWTPSISSYTIPEQQGGITLAKYADKMVSDDRYGGNHGSYLGIQVTSFSSRKDLNTHESSIFLWREDYFDRPVTIQTNIEGYNKSISISTILGAEVLQDLEKRHKMYDNSDLYGFHLF</sequence>
<feature type="transmembrane region" description="Helical" evidence="1">
    <location>
        <begin position="335"/>
        <end position="355"/>
    </location>
</feature>
<organism evidence="2 3">
    <name type="scientific">Methanoculleus frigidifontis</name>
    <dbReference type="NCBI Taxonomy" id="2584085"/>
    <lineage>
        <taxon>Archaea</taxon>
        <taxon>Methanobacteriati</taxon>
        <taxon>Methanobacteriota</taxon>
        <taxon>Stenosarchaea group</taxon>
        <taxon>Methanomicrobia</taxon>
        <taxon>Methanomicrobiales</taxon>
        <taxon>Methanomicrobiaceae</taxon>
        <taxon>Methanoculleus</taxon>
    </lineage>
</organism>
<feature type="transmembrane region" description="Helical" evidence="1">
    <location>
        <begin position="285"/>
        <end position="301"/>
    </location>
</feature>
<proteinExistence type="predicted"/>
<evidence type="ECO:0000313" key="2">
    <source>
        <dbReference type="EMBL" id="MDN7025653.1"/>
    </source>
</evidence>
<gene>
    <name evidence="2" type="ORF">FGU65_12270</name>
</gene>
<keyword evidence="1" id="KW-0812">Transmembrane</keyword>
<keyword evidence="1" id="KW-1133">Transmembrane helix</keyword>
<feature type="transmembrane region" description="Helical" evidence="1">
    <location>
        <begin position="20"/>
        <end position="38"/>
    </location>
</feature>
<feature type="transmembrane region" description="Helical" evidence="1">
    <location>
        <begin position="259"/>
        <end position="278"/>
    </location>
</feature>
<feature type="transmembrane region" description="Helical" evidence="1">
    <location>
        <begin position="413"/>
        <end position="431"/>
    </location>
</feature>
<feature type="transmembrane region" description="Helical" evidence="1">
    <location>
        <begin position="307"/>
        <end position="323"/>
    </location>
</feature>
<evidence type="ECO:0000256" key="1">
    <source>
        <dbReference type="SAM" id="Phobius"/>
    </source>
</evidence>
<feature type="transmembrane region" description="Helical" evidence="1">
    <location>
        <begin position="44"/>
        <end position="61"/>
    </location>
</feature>
<feature type="transmembrane region" description="Helical" evidence="1">
    <location>
        <begin position="443"/>
        <end position="462"/>
    </location>
</feature>
<protein>
    <recommendedName>
        <fullName evidence="4">Dolichyl-phosphate-mannose-protein mannosyltransferase</fullName>
    </recommendedName>
</protein>
<keyword evidence="1" id="KW-0472">Membrane</keyword>
<feature type="transmembrane region" description="Helical" evidence="1">
    <location>
        <begin position="79"/>
        <end position="97"/>
    </location>
</feature>
<dbReference type="EMBL" id="VCYH01000009">
    <property type="protein sequence ID" value="MDN7025653.1"/>
    <property type="molecule type" value="Genomic_DNA"/>
</dbReference>
<feature type="transmembrane region" description="Helical" evidence="1">
    <location>
        <begin position="468"/>
        <end position="487"/>
    </location>
</feature>
<evidence type="ECO:0008006" key="4">
    <source>
        <dbReference type="Google" id="ProtNLM"/>
    </source>
</evidence>
<evidence type="ECO:0000313" key="3">
    <source>
        <dbReference type="Proteomes" id="UP001168338"/>
    </source>
</evidence>
<comment type="caution">
    <text evidence="2">The sequence shown here is derived from an EMBL/GenBank/DDBJ whole genome shotgun (WGS) entry which is preliminary data.</text>
</comment>
<keyword evidence="3" id="KW-1185">Reference proteome</keyword>
<feature type="transmembrane region" description="Helical" evidence="1">
    <location>
        <begin position="103"/>
        <end position="122"/>
    </location>
</feature>
<feature type="transmembrane region" description="Helical" evidence="1">
    <location>
        <begin position="499"/>
        <end position="519"/>
    </location>
</feature>
<dbReference type="Proteomes" id="UP001168338">
    <property type="component" value="Unassembled WGS sequence"/>
</dbReference>
<name>A0ABT8MCI6_9EURY</name>
<reference evidence="2" key="1">
    <citation type="submission" date="2019-05" db="EMBL/GenBank/DDBJ databases">
        <title>Methanoculleus sp. FWC-SCC1, a methanogenic archaeon isolated from deep marine cold seep.</title>
        <authorList>
            <person name="Chen Y.-W."/>
            <person name="Chen S.-C."/>
            <person name="Teng N.-H."/>
            <person name="Lai M.-C."/>
        </authorList>
    </citation>
    <scope>NUCLEOTIDE SEQUENCE</scope>
    <source>
        <strain evidence="2">FWC-SCC1</strain>
    </source>
</reference>
<feature type="transmembrane region" description="Helical" evidence="1">
    <location>
        <begin position="206"/>
        <end position="225"/>
    </location>
</feature>
<accession>A0ABT8MCI6</accession>